<gene>
    <name evidence="2" type="ORF">SY89_01922</name>
</gene>
<feature type="transmembrane region" description="Helical" evidence="1">
    <location>
        <begin position="12"/>
        <end position="34"/>
    </location>
</feature>
<feature type="transmembrane region" description="Helical" evidence="1">
    <location>
        <begin position="76"/>
        <end position="96"/>
    </location>
</feature>
<dbReference type="Pfam" id="PF24416">
    <property type="entry name" value="DUF7548"/>
    <property type="match status" value="1"/>
</dbReference>
<sequence length="139" mass="13911">MNLSEPADAGKLAAVVAAALAVVIFAPLVMVTGAGETLGAYYAAGPFGLTAVGLLAVVAAVVFLSVGRPHTDTLTLSGVGAVVALSVVLTAAAWVITIDPTVLFGFPAEYAWIENHRWVVLGGALGLAAVSGLQARTVL</sequence>
<name>A0A0N8I032_9EURY</name>
<keyword evidence="1" id="KW-0472">Membrane</keyword>
<evidence type="ECO:0000256" key="1">
    <source>
        <dbReference type="SAM" id="Phobius"/>
    </source>
</evidence>
<evidence type="ECO:0000313" key="2">
    <source>
        <dbReference type="EMBL" id="KPN31179.1"/>
    </source>
</evidence>
<organism evidence="2 3">
    <name type="scientific">Halolamina pelagica</name>
    <dbReference type="NCBI Taxonomy" id="699431"/>
    <lineage>
        <taxon>Archaea</taxon>
        <taxon>Methanobacteriati</taxon>
        <taxon>Methanobacteriota</taxon>
        <taxon>Stenosarchaea group</taxon>
        <taxon>Halobacteria</taxon>
        <taxon>Halobacteriales</taxon>
        <taxon>Haloferacaceae</taxon>
    </lineage>
</organism>
<dbReference type="AlphaFoldDB" id="A0A0N8I032"/>
<keyword evidence="1" id="KW-0812">Transmembrane</keyword>
<feature type="transmembrane region" description="Helical" evidence="1">
    <location>
        <begin position="40"/>
        <end position="64"/>
    </location>
</feature>
<dbReference type="InterPro" id="IPR055970">
    <property type="entry name" value="DUF7548"/>
</dbReference>
<dbReference type="EMBL" id="LGUC01000001">
    <property type="protein sequence ID" value="KPN31179.1"/>
    <property type="molecule type" value="Genomic_DNA"/>
</dbReference>
<dbReference type="Proteomes" id="UP000050535">
    <property type="component" value="Unassembled WGS sequence"/>
</dbReference>
<comment type="caution">
    <text evidence="2">The sequence shown here is derived from an EMBL/GenBank/DDBJ whole genome shotgun (WGS) entry which is preliminary data.</text>
</comment>
<keyword evidence="3" id="KW-1185">Reference proteome</keyword>
<dbReference type="STRING" id="699431.SY89_01922"/>
<accession>A0A0N8I032</accession>
<evidence type="ECO:0000313" key="3">
    <source>
        <dbReference type="Proteomes" id="UP000050535"/>
    </source>
</evidence>
<keyword evidence="1" id="KW-1133">Transmembrane helix</keyword>
<dbReference type="RefSeq" id="WP_054583888.1">
    <property type="nucleotide sequence ID" value="NZ_LGUC01000001.1"/>
</dbReference>
<protein>
    <submittedName>
        <fullName evidence="2">Uncharacterized protein</fullName>
    </submittedName>
</protein>
<proteinExistence type="predicted"/>
<feature type="transmembrane region" description="Helical" evidence="1">
    <location>
        <begin position="116"/>
        <end position="135"/>
    </location>
</feature>
<reference evidence="3" key="1">
    <citation type="submission" date="2013-11" db="EMBL/GenBank/DDBJ databases">
        <authorList>
            <person name="Hoang H.T."/>
            <person name="Killian M.L."/>
            <person name="Madson D.M."/>
            <person name="Arruda P.H.E."/>
            <person name="Sun D."/>
            <person name="Schwartz K.J."/>
            <person name="Yoon K."/>
        </authorList>
    </citation>
    <scope>NUCLEOTIDE SEQUENCE [LARGE SCALE GENOMIC DNA]</scope>
    <source>
        <strain evidence="3">CDK2</strain>
    </source>
</reference>